<evidence type="ECO:0000313" key="2">
    <source>
        <dbReference type="Proteomes" id="UP000590524"/>
    </source>
</evidence>
<comment type="caution">
    <text evidence="1">The sequence shown here is derived from an EMBL/GenBank/DDBJ whole genome shotgun (WGS) entry which is preliminary data.</text>
</comment>
<organism evidence="1 2">
    <name type="scientific">Sphingobium scionense</name>
    <dbReference type="NCBI Taxonomy" id="1404341"/>
    <lineage>
        <taxon>Bacteria</taxon>
        <taxon>Pseudomonadati</taxon>
        <taxon>Pseudomonadota</taxon>
        <taxon>Alphaproteobacteria</taxon>
        <taxon>Sphingomonadales</taxon>
        <taxon>Sphingomonadaceae</taxon>
        <taxon>Sphingobium</taxon>
    </lineage>
</organism>
<dbReference type="EMBL" id="JACIEU010000016">
    <property type="protein sequence ID" value="MBB4149957.1"/>
    <property type="molecule type" value="Genomic_DNA"/>
</dbReference>
<dbReference type="Proteomes" id="UP000590524">
    <property type="component" value="Unassembled WGS sequence"/>
</dbReference>
<dbReference type="AlphaFoldDB" id="A0A7W6LTN8"/>
<gene>
    <name evidence="1" type="ORF">GGQ90_003756</name>
</gene>
<evidence type="ECO:0008006" key="3">
    <source>
        <dbReference type="Google" id="ProtNLM"/>
    </source>
</evidence>
<name>A0A7W6LTN8_9SPHN</name>
<reference evidence="1 2" key="1">
    <citation type="submission" date="2020-08" db="EMBL/GenBank/DDBJ databases">
        <title>Genomic Encyclopedia of Type Strains, Phase IV (KMG-IV): sequencing the most valuable type-strain genomes for metagenomic binning, comparative biology and taxonomic classification.</title>
        <authorList>
            <person name="Goeker M."/>
        </authorList>
    </citation>
    <scope>NUCLEOTIDE SEQUENCE [LARGE SCALE GENOMIC DNA]</scope>
    <source>
        <strain evidence="1 2">DSM 19371</strain>
    </source>
</reference>
<evidence type="ECO:0000313" key="1">
    <source>
        <dbReference type="EMBL" id="MBB4149957.1"/>
    </source>
</evidence>
<sequence length="119" mass="13372">MRADFDIVTDRTNNLVKVKLSGFFTVKDVARFSIAYRDALRHVANHGHVTLADIRDMAIQAQEIVAAFSDFMASPAIRSRKLAFVCGSTLARLQAQRLTARDNVQFFQSALLAETWLLE</sequence>
<accession>A0A7W6LTN8</accession>
<proteinExistence type="predicted"/>
<dbReference type="RefSeq" id="WP_188083443.1">
    <property type="nucleotide sequence ID" value="NZ_JACIEU010000016.1"/>
</dbReference>
<keyword evidence="2" id="KW-1185">Reference proteome</keyword>
<protein>
    <recommendedName>
        <fullName evidence="3">STAS/SEC14 domain-containing protein</fullName>
    </recommendedName>
</protein>